<name>A0A9D1KQJ3_9FIRM</name>
<reference evidence="2" key="2">
    <citation type="journal article" date="2021" name="PeerJ">
        <title>Extensive microbial diversity within the chicken gut microbiome revealed by metagenomics and culture.</title>
        <authorList>
            <person name="Gilroy R."/>
            <person name="Ravi A."/>
            <person name="Getino M."/>
            <person name="Pursley I."/>
            <person name="Horton D.L."/>
            <person name="Alikhan N.F."/>
            <person name="Baker D."/>
            <person name="Gharbi K."/>
            <person name="Hall N."/>
            <person name="Watson M."/>
            <person name="Adriaenssens E.M."/>
            <person name="Foster-Nyarko E."/>
            <person name="Jarju S."/>
            <person name="Secka A."/>
            <person name="Antonio M."/>
            <person name="Oren A."/>
            <person name="Chaudhuri R.R."/>
            <person name="La Ragione R."/>
            <person name="Hildebrand F."/>
            <person name="Pallen M.J."/>
        </authorList>
    </citation>
    <scope>NUCLEOTIDE SEQUENCE</scope>
    <source>
        <strain evidence="2">CHK181-108</strain>
    </source>
</reference>
<evidence type="ECO:0000313" key="2">
    <source>
        <dbReference type="EMBL" id="HIT85081.1"/>
    </source>
</evidence>
<reference evidence="2" key="1">
    <citation type="submission" date="2020-10" db="EMBL/GenBank/DDBJ databases">
        <authorList>
            <person name="Gilroy R."/>
        </authorList>
    </citation>
    <scope>NUCLEOTIDE SEQUENCE</scope>
    <source>
        <strain evidence="2">CHK181-108</strain>
    </source>
</reference>
<feature type="chain" id="PRO_5039305907" description="Lipoprotein" evidence="1">
    <location>
        <begin position="21"/>
        <end position="179"/>
    </location>
</feature>
<sequence>MLKKNILRAAVLCALVPAMAASVTACRLFEYEKIKGYDTVGIVEKSNDEEDVAAETILISQLPNMHGENGFAKAEILGTSGGKLYVIAAYGSFNYENNSVEKVDGGNMIVEMETSSQIDYNFVDGDEFIRNAGSFVPEDLQRRLPDNTASLSMADYYAMEAGELEMDLMEEARDYFTGD</sequence>
<dbReference type="Proteomes" id="UP000824165">
    <property type="component" value="Unassembled WGS sequence"/>
</dbReference>
<keyword evidence="1" id="KW-0732">Signal</keyword>
<dbReference type="AlphaFoldDB" id="A0A9D1KQJ3"/>
<accession>A0A9D1KQJ3</accession>
<evidence type="ECO:0008006" key="4">
    <source>
        <dbReference type="Google" id="ProtNLM"/>
    </source>
</evidence>
<feature type="signal peptide" evidence="1">
    <location>
        <begin position="1"/>
        <end position="20"/>
    </location>
</feature>
<protein>
    <recommendedName>
        <fullName evidence="4">Lipoprotein</fullName>
    </recommendedName>
</protein>
<dbReference type="PROSITE" id="PS51257">
    <property type="entry name" value="PROKAR_LIPOPROTEIN"/>
    <property type="match status" value="1"/>
</dbReference>
<gene>
    <name evidence="2" type="ORF">IAA60_04130</name>
</gene>
<dbReference type="EMBL" id="DVLU01000039">
    <property type="protein sequence ID" value="HIT85081.1"/>
    <property type="molecule type" value="Genomic_DNA"/>
</dbReference>
<evidence type="ECO:0000256" key="1">
    <source>
        <dbReference type="SAM" id="SignalP"/>
    </source>
</evidence>
<comment type="caution">
    <text evidence="2">The sequence shown here is derived from an EMBL/GenBank/DDBJ whole genome shotgun (WGS) entry which is preliminary data.</text>
</comment>
<proteinExistence type="predicted"/>
<evidence type="ECO:0000313" key="3">
    <source>
        <dbReference type="Proteomes" id="UP000824165"/>
    </source>
</evidence>
<organism evidence="2 3">
    <name type="scientific">Candidatus Ornithomonoglobus intestinigallinarum</name>
    <dbReference type="NCBI Taxonomy" id="2840894"/>
    <lineage>
        <taxon>Bacteria</taxon>
        <taxon>Bacillati</taxon>
        <taxon>Bacillota</taxon>
        <taxon>Clostridia</taxon>
        <taxon>Candidatus Ornithomonoglobus</taxon>
    </lineage>
</organism>